<gene>
    <name evidence="4" type="ORF">UXM345_LOCUS3694</name>
</gene>
<dbReference type="EMBL" id="CAJOBF010000244">
    <property type="protein sequence ID" value="CAF3781162.1"/>
    <property type="molecule type" value="Genomic_DNA"/>
</dbReference>
<accession>A0A819A7N8</accession>
<feature type="compositionally biased region" description="Polar residues" evidence="3">
    <location>
        <begin position="750"/>
        <end position="767"/>
    </location>
</feature>
<comment type="caution">
    <text evidence="4">The sequence shown here is derived from an EMBL/GenBank/DDBJ whole genome shotgun (WGS) entry which is preliminary data.</text>
</comment>
<dbReference type="PANTHER" id="PTHR15486">
    <property type="entry name" value="ANCIENT UBIQUITOUS PROTEIN"/>
    <property type="match status" value="1"/>
</dbReference>
<feature type="region of interest" description="Disordered" evidence="3">
    <location>
        <begin position="332"/>
        <end position="380"/>
    </location>
</feature>
<evidence type="ECO:0000313" key="4">
    <source>
        <dbReference type="EMBL" id="CAF3781162.1"/>
    </source>
</evidence>
<comment type="subcellular location">
    <subcellularLocation>
        <location evidence="1">Membrane</location>
    </subcellularLocation>
</comment>
<evidence type="ECO:0000256" key="1">
    <source>
        <dbReference type="ARBA" id="ARBA00004370"/>
    </source>
</evidence>
<dbReference type="AlphaFoldDB" id="A0A819A7N8"/>
<dbReference type="Gene3D" id="1.10.8.10">
    <property type="entry name" value="DNA helicase RuvA subunit, C-terminal domain"/>
    <property type="match status" value="1"/>
</dbReference>
<dbReference type="GO" id="GO:0036503">
    <property type="term" value="P:ERAD pathway"/>
    <property type="evidence" value="ECO:0007669"/>
    <property type="project" value="TreeGrafter"/>
</dbReference>
<feature type="compositionally biased region" description="Polar residues" evidence="3">
    <location>
        <begin position="341"/>
        <end position="354"/>
    </location>
</feature>
<organism evidence="4 5">
    <name type="scientific">Rotaria magnacalcarata</name>
    <dbReference type="NCBI Taxonomy" id="392030"/>
    <lineage>
        <taxon>Eukaryota</taxon>
        <taxon>Metazoa</taxon>
        <taxon>Spiralia</taxon>
        <taxon>Gnathifera</taxon>
        <taxon>Rotifera</taxon>
        <taxon>Eurotatoria</taxon>
        <taxon>Bdelloidea</taxon>
        <taxon>Philodinida</taxon>
        <taxon>Philodinidae</taxon>
        <taxon>Rotaria</taxon>
    </lineage>
</organism>
<feature type="compositionally biased region" description="Polar residues" evidence="3">
    <location>
        <begin position="7"/>
        <end position="18"/>
    </location>
</feature>
<dbReference type="Proteomes" id="UP000663842">
    <property type="component" value="Unassembled WGS sequence"/>
</dbReference>
<sequence length="795" mass="92144">MKPRYNLRTQSIKPQSITEKTKSLSKLSSRVAKKPKCRNSNSTINQQIRRHSLRLTPTIKQKPSSSVNSDELVPKWRKIENANVDENASINNNNNNDDDDDDYDDLLARHHRHRIDEQKDRKLYERYVRDQRTLRRLQCRRTHTAHLNPTTRNRLLRELERERRYAIEDKICAYLANHRIMFQHGCNIDSKQPITWLNLEEQLPCNRNVGTIHELDVMINNLKKVTHNSKESLSKPRLSVHERQKQRLGASTSISSTVSTKSEASENHEIKQPMVVSNTTVNIPPSQLSLLSFSPRVPVVRFTDEHYNKLQTSNSQHLTCIQNFLLHHNNEQSNADHHSRNTNNEISTPNSGRKSVLRQKSTHVNLPDSSSTKKRPLEKENYSVLTNSSSNQTQPNIVLRNTSPYIRIRKQSMIELPDLFHENRISELTLSLILYAPIGLCLALIRSLALLFLFIISSLLPTSSSLNQFLNDAISFILTFIYVDEVARNRDDVSRKTTKIIVANRVSCLDLIALRGFFSNNKCKMVNLWKETSWFNYFPLNFIDSFRTQEDLFDLCRKQIQDSDYQLIFLPECEPTTGSDGLLKFNLLPFTLGKKLDRPILPVCLRTSRAFQIRTNIFNSHPYTDLFWFLFSPYTRFHINSLAIVSPTDEASDEVFCEKIRENMSHAMGIELTQFDEQQVAELRKRPDLVQRRHAQRRAEFQQMINTVHQQVPLASLEAIRYDLETTKNIQRTIVNLNERVAAAARAANKPTSSTTSSHAISKPSDGSNHRQTYERLKQELIEKNRQLFLNKNCN</sequence>
<feature type="compositionally biased region" description="Basic and acidic residues" evidence="3">
    <location>
        <begin position="228"/>
        <end position="245"/>
    </location>
</feature>
<dbReference type="PANTHER" id="PTHR15486:SF96">
    <property type="entry name" value="LIPID DROPLET-REGULATING VLDL ASSEMBLY FACTOR AUP1"/>
    <property type="match status" value="1"/>
</dbReference>
<feature type="compositionally biased region" description="Low complexity" evidence="3">
    <location>
        <begin position="251"/>
        <end position="262"/>
    </location>
</feature>
<keyword evidence="2" id="KW-0472">Membrane</keyword>
<feature type="region of interest" description="Disordered" evidence="3">
    <location>
        <begin position="228"/>
        <end position="268"/>
    </location>
</feature>
<feature type="region of interest" description="Disordered" evidence="3">
    <location>
        <begin position="1"/>
        <end position="45"/>
    </location>
</feature>
<dbReference type="GO" id="GO:0005789">
    <property type="term" value="C:endoplasmic reticulum membrane"/>
    <property type="evidence" value="ECO:0007669"/>
    <property type="project" value="TreeGrafter"/>
</dbReference>
<protein>
    <submittedName>
        <fullName evidence="4">Uncharacterized protein</fullName>
    </submittedName>
</protein>
<evidence type="ECO:0000256" key="2">
    <source>
        <dbReference type="ARBA" id="ARBA00023136"/>
    </source>
</evidence>
<name>A0A819A7N8_9BILA</name>
<proteinExistence type="predicted"/>
<evidence type="ECO:0000256" key="3">
    <source>
        <dbReference type="SAM" id="MobiDB-lite"/>
    </source>
</evidence>
<evidence type="ECO:0000313" key="5">
    <source>
        <dbReference type="Proteomes" id="UP000663842"/>
    </source>
</evidence>
<reference evidence="4" key="1">
    <citation type="submission" date="2021-02" db="EMBL/GenBank/DDBJ databases">
        <authorList>
            <person name="Nowell W R."/>
        </authorList>
    </citation>
    <scope>NUCLEOTIDE SEQUENCE</scope>
</reference>
<feature type="region of interest" description="Disordered" evidence="3">
    <location>
        <begin position="746"/>
        <end position="771"/>
    </location>
</feature>